<evidence type="ECO:0000256" key="1">
    <source>
        <dbReference type="ARBA" id="ARBA00001933"/>
    </source>
</evidence>
<dbReference type="NCBIfam" id="TIGR03539">
    <property type="entry name" value="DapC_actino"/>
    <property type="match status" value="1"/>
</dbReference>
<name>A0A255G9N1_9ACTN</name>
<feature type="region of interest" description="Disordered" evidence="5">
    <location>
        <begin position="26"/>
        <end position="45"/>
    </location>
</feature>
<comment type="cofactor">
    <cofactor evidence="1 4">
        <name>pyridoxal 5'-phosphate</name>
        <dbReference type="ChEBI" id="CHEBI:597326"/>
    </cofactor>
</comment>
<gene>
    <name evidence="7" type="primary">dapC</name>
    <name evidence="7" type="ORF">CGZ94_11970</name>
</gene>
<dbReference type="InterPro" id="IPR050881">
    <property type="entry name" value="LL-DAP_aminotransferase"/>
</dbReference>
<evidence type="ECO:0000256" key="3">
    <source>
        <dbReference type="ARBA" id="ARBA00022679"/>
    </source>
</evidence>
<dbReference type="CDD" id="cd00609">
    <property type="entry name" value="AAT_like"/>
    <property type="match status" value="1"/>
</dbReference>
<evidence type="ECO:0000256" key="4">
    <source>
        <dbReference type="RuleBase" id="RU000481"/>
    </source>
</evidence>
<dbReference type="PROSITE" id="PS00105">
    <property type="entry name" value="AA_TRANSFER_CLASS_1"/>
    <property type="match status" value="1"/>
</dbReference>
<dbReference type="GO" id="GO:0030170">
    <property type="term" value="F:pyridoxal phosphate binding"/>
    <property type="evidence" value="ECO:0007669"/>
    <property type="project" value="InterPro"/>
</dbReference>
<dbReference type="InterPro" id="IPR015421">
    <property type="entry name" value="PyrdxlP-dep_Trfase_major"/>
</dbReference>
<dbReference type="EC" id="2.6.1.-" evidence="4"/>
<reference evidence="7 8" key="1">
    <citation type="submission" date="2017-07" db="EMBL/GenBank/DDBJ databases">
        <title>Draft whole genome sequences of clinical Proprionibacteriaceae strains.</title>
        <authorList>
            <person name="Bernier A.-M."/>
            <person name="Bernard K."/>
            <person name="Domingo M.-C."/>
        </authorList>
    </citation>
    <scope>NUCLEOTIDE SEQUENCE [LARGE SCALE GENOMIC DNA]</scope>
    <source>
        <strain evidence="7 8">NML 030167</strain>
    </source>
</reference>
<accession>A0A255G9N1</accession>
<keyword evidence="8" id="KW-1185">Reference proteome</keyword>
<dbReference type="InterPro" id="IPR004839">
    <property type="entry name" value="Aminotransferase_I/II_large"/>
</dbReference>
<comment type="similarity">
    <text evidence="4">Belongs to the class-I pyridoxal-phosphate-dependent aminotransferase family.</text>
</comment>
<evidence type="ECO:0000313" key="7">
    <source>
        <dbReference type="EMBL" id="OYO12627.1"/>
    </source>
</evidence>
<dbReference type="InterPro" id="IPR015422">
    <property type="entry name" value="PyrdxlP-dep_Trfase_small"/>
</dbReference>
<organism evidence="7 8">
    <name type="scientific">Enemella evansiae</name>
    <dbReference type="NCBI Taxonomy" id="2016499"/>
    <lineage>
        <taxon>Bacteria</taxon>
        <taxon>Bacillati</taxon>
        <taxon>Actinomycetota</taxon>
        <taxon>Actinomycetes</taxon>
        <taxon>Propionibacteriales</taxon>
        <taxon>Propionibacteriaceae</taxon>
        <taxon>Enemella</taxon>
    </lineage>
</organism>
<dbReference type="EMBL" id="NMVO01000014">
    <property type="protein sequence ID" value="OYO12627.1"/>
    <property type="molecule type" value="Genomic_DNA"/>
</dbReference>
<sequence length="419" mass="44979">MGQLLRRERAVLRQVRFARWCVQDGRRRRRSPVRQGSAPAGTRRVIEPRGGHVRQPLAAALPDFPWDTIAGAKQRAAAHPDGIINLSVGTPVDPVPEVVQRALIEAADSPGYPVTIGTPRLRQAMADFLVRRCGVQGLGELAGVPAIGTKEIVANLPSQLGLGSDDTLIVPSVAYPTYAVGGGLSRSRVVVTDDPDTAPAATMAWINSPSNPTGAVSDPGLLRGWVNWAREHDAILASDECYLEFGWEVDPVSVMHPDICGDSHANLLVAHSLSKRSNLAGYRAGFVAGDPALLAELLEVRKHAGFIMPEPVQAAMAAALDDEQHVAQQRERYRRRRAVLRPALEAVGFTIEHSEAGLYLWVNRGESGRASLDFLAEQGILAAPGDFYGNDSADHLRVALTATDERIDAAAQRLAAVAG</sequence>
<evidence type="ECO:0000313" key="8">
    <source>
        <dbReference type="Proteomes" id="UP000215896"/>
    </source>
</evidence>
<feature type="domain" description="Aminotransferase class I/classII large" evidence="6">
    <location>
        <begin position="83"/>
        <end position="414"/>
    </location>
</feature>
<dbReference type="PANTHER" id="PTHR42832:SF3">
    <property type="entry name" value="L-GLUTAMINE--4-(METHYLSULFANYL)-2-OXOBUTANOATE AMINOTRANSFERASE"/>
    <property type="match status" value="1"/>
</dbReference>
<dbReference type="PANTHER" id="PTHR42832">
    <property type="entry name" value="AMINO ACID AMINOTRANSFERASE"/>
    <property type="match status" value="1"/>
</dbReference>
<protein>
    <recommendedName>
        <fullName evidence="4">Aminotransferase</fullName>
        <ecNumber evidence="4">2.6.1.-</ecNumber>
    </recommendedName>
</protein>
<dbReference type="OrthoDB" id="9813612at2"/>
<keyword evidence="2 4" id="KW-0032">Aminotransferase</keyword>
<dbReference type="GO" id="GO:0008483">
    <property type="term" value="F:transaminase activity"/>
    <property type="evidence" value="ECO:0007669"/>
    <property type="project" value="UniProtKB-KW"/>
</dbReference>
<dbReference type="InterPro" id="IPR004838">
    <property type="entry name" value="NHTrfase_class1_PyrdxlP-BS"/>
</dbReference>
<proteinExistence type="inferred from homology"/>
<dbReference type="Pfam" id="PF00155">
    <property type="entry name" value="Aminotran_1_2"/>
    <property type="match status" value="1"/>
</dbReference>
<keyword evidence="3 4" id="KW-0808">Transferase</keyword>
<comment type="caution">
    <text evidence="7">The sequence shown here is derived from an EMBL/GenBank/DDBJ whole genome shotgun (WGS) entry which is preliminary data.</text>
</comment>
<evidence type="ECO:0000256" key="2">
    <source>
        <dbReference type="ARBA" id="ARBA00022576"/>
    </source>
</evidence>
<dbReference type="SUPFAM" id="SSF53383">
    <property type="entry name" value="PLP-dependent transferases"/>
    <property type="match status" value="1"/>
</dbReference>
<dbReference type="AlphaFoldDB" id="A0A255G9N1"/>
<dbReference type="Proteomes" id="UP000215896">
    <property type="component" value="Unassembled WGS sequence"/>
</dbReference>
<evidence type="ECO:0000259" key="6">
    <source>
        <dbReference type="Pfam" id="PF00155"/>
    </source>
</evidence>
<dbReference type="InterPro" id="IPR019880">
    <property type="entry name" value="OxyQ"/>
</dbReference>
<evidence type="ECO:0000256" key="5">
    <source>
        <dbReference type="SAM" id="MobiDB-lite"/>
    </source>
</evidence>
<dbReference type="Gene3D" id="3.40.640.10">
    <property type="entry name" value="Type I PLP-dependent aspartate aminotransferase-like (Major domain)"/>
    <property type="match status" value="1"/>
</dbReference>
<dbReference type="Gene3D" id="3.90.1150.10">
    <property type="entry name" value="Aspartate Aminotransferase, domain 1"/>
    <property type="match status" value="1"/>
</dbReference>
<dbReference type="InterPro" id="IPR015424">
    <property type="entry name" value="PyrdxlP-dep_Trfase"/>
</dbReference>